<protein>
    <submittedName>
        <fullName evidence="4">Ras-associating domain-containing protein</fullName>
    </submittedName>
</protein>
<dbReference type="SUPFAM" id="SSF54001">
    <property type="entry name" value="Cysteine proteinases"/>
    <property type="match status" value="1"/>
</dbReference>
<dbReference type="Proteomes" id="UP000274131">
    <property type="component" value="Unassembled WGS sequence"/>
</dbReference>
<keyword evidence="3" id="KW-1185">Reference proteome</keyword>
<sequence>MALYSFVYVYRKNFVRSDHIMKLRGLNSHDTTKNQTFIFQLITDDAWSNQQNAMVTVQSLLERSLHSSNVQFDEAPRILILQLPRYGKEKLFCIVAPEQELDVTHLIYNSRVTFCAECFKLFHERRNFDHSSSEIKYTKGLAYSSQKSLRKHTLQLSAVLSIETSHYVTFARIPHADKWLLQSCVKACRSG</sequence>
<dbReference type="OrthoDB" id="6287070at2759"/>
<organism evidence="4">
    <name type="scientific">Enterobius vermicularis</name>
    <name type="common">Human pinworm</name>
    <dbReference type="NCBI Taxonomy" id="51028"/>
    <lineage>
        <taxon>Eukaryota</taxon>
        <taxon>Metazoa</taxon>
        <taxon>Ecdysozoa</taxon>
        <taxon>Nematoda</taxon>
        <taxon>Chromadorea</taxon>
        <taxon>Rhabditida</taxon>
        <taxon>Spirurina</taxon>
        <taxon>Oxyuridomorpha</taxon>
        <taxon>Oxyuroidea</taxon>
        <taxon>Oxyuridae</taxon>
        <taxon>Enterobius</taxon>
    </lineage>
</organism>
<dbReference type="EMBL" id="UXUI01007611">
    <property type="protein sequence ID" value="VDD88369.1"/>
    <property type="molecule type" value="Genomic_DNA"/>
</dbReference>
<dbReference type="STRING" id="51028.A0A0N4V1H6"/>
<dbReference type="PANTHER" id="PTHR11830">
    <property type="entry name" value="40S RIBOSOMAL PROTEIN S3A"/>
    <property type="match status" value="1"/>
</dbReference>
<keyword evidence="1" id="KW-0963">Cytoplasm</keyword>
<gene>
    <name evidence="2" type="ORF">EVEC_LOCUS3512</name>
</gene>
<reference evidence="4" key="1">
    <citation type="submission" date="2017-02" db="UniProtKB">
        <authorList>
            <consortium name="WormBaseParasite"/>
        </authorList>
    </citation>
    <scope>IDENTIFICATION</scope>
</reference>
<reference evidence="2 3" key="2">
    <citation type="submission" date="2018-10" db="EMBL/GenBank/DDBJ databases">
        <authorList>
            <consortium name="Pathogen Informatics"/>
        </authorList>
    </citation>
    <scope>NUCLEOTIDE SEQUENCE [LARGE SCALE GENOMIC DNA]</scope>
</reference>
<dbReference type="Gene3D" id="3.90.70.10">
    <property type="entry name" value="Cysteine proteinases"/>
    <property type="match status" value="1"/>
</dbReference>
<name>A0A0N4V1H6_ENTVE</name>
<evidence type="ECO:0000313" key="2">
    <source>
        <dbReference type="EMBL" id="VDD88369.1"/>
    </source>
</evidence>
<evidence type="ECO:0000313" key="4">
    <source>
        <dbReference type="WBParaSite" id="EVEC_0000380401-mRNA-1"/>
    </source>
</evidence>
<dbReference type="AlphaFoldDB" id="A0A0N4V1H6"/>
<proteinExistence type="predicted"/>
<evidence type="ECO:0000256" key="1">
    <source>
        <dbReference type="ARBA" id="ARBA00022490"/>
    </source>
</evidence>
<evidence type="ECO:0000313" key="3">
    <source>
        <dbReference type="Proteomes" id="UP000274131"/>
    </source>
</evidence>
<accession>A0A0N4V1H6</accession>
<dbReference type="InterPro" id="IPR038765">
    <property type="entry name" value="Papain-like_cys_pep_sf"/>
</dbReference>
<dbReference type="WBParaSite" id="EVEC_0000380401-mRNA-1">
    <property type="protein sequence ID" value="EVEC_0000380401-mRNA-1"/>
    <property type="gene ID" value="EVEC_0000380401"/>
</dbReference>